<dbReference type="InterPro" id="IPR000683">
    <property type="entry name" value="Gfo/Idh/MocA-like_OxRdtase_N"/>
</dbReference>
<dbReference type="PANTHER" id="PTHR43249:SF1">
    <property type="entry name" value="D-GLUCOSIDE 3-DEHYDROGENASE"/>
    <property type="match status" value="1"/>
</dbReference>
<dbReference type="Pfam" id="PF01408">
    <property type="entry name" value="GFO_IDH_MocA"/>
    <property type="match status" value="1"/>
</dbReference>
<proteinExistence type="predicted"/>
<gene>
    <name evidence="4" type="ORF">RZN69_03740</name>
</gene>
<dbReference type="InterPro" id="IPR036291">
    <property type="entry name" value="NAD(P)-bd_dom_sf"/>
</dbReference>
<organism evidence="4 5">
    <name type="scientific">Rubellicoccus peritrichatus</name>
    <dbReference type="NCBI Taxonomy" id="3080537"/>
    <lineage>
        <taxon>Bacteria</taxon>
        <taxon>Pseudomonadati</taxon>
        <taxon>Verrucomicrobiota</taxon>
        <taxon>Opitutia</taxon>
        <taxon>Puniceicoccales</taxon>
        <taxon>Cerasicoccaceae</taxon>
        <taxon>Rubellicoccus</taxon>
    </lineage>
</organism>
<evidence type="ECO:0000313" key="4">
    <source>
        <dbReference type="EMBL" id="WOO42188.1"/>
    </source>
</evidence>
<dbReference type="Gene3D" id="3.40.50.720">
    <property type="entry name" value="NAD(P)-binding Rossmann-like Domain"/>
    <property type="match status" value="1"/>
</dbReference>
<evidence type="ECO:0000259" key="3">
    <source>
        <dbReference type="Pfam" id="PF22725"/>
    </source>
</evidence>
<feature type="domain" description="GFO/IDH/MocA-like oxidoreductase" evidence="3">
    <location>
        <begin position="131"/>
        <end position="271"/>
    </location>
</feature>
<dbReference type="AlphaFoldDB" id="A0AAQ3QSA3"/>
<feature type="region of interest" description="Disordered" evidence="1">
    <location>
        <begin position="353"/>
        <end position="372"/>
    </location>
</feature>
<dbReference type="InterPro" id="IPR052515">
    <property type="entry name" value="Gfo/Idh/MocA_Oxidoreductase"/>
</dbReference>
<dbReference type="InterPro" id="IPR055170">
    <property type="entry name" value="GFO_IDH_MocA-like_dom"/>
</dbReference>
<feature type="domain" description="Gfo/Idh/MocA-like oxidoreductase N-terminal" evidence="2">
    <location>
        <begin position="4"/>
        <end position="122"/>
    </location>
</feature>
<protein>
    <submittedName>
        <fullName evidence="4">Gfo/Idh/MocA family oxidoreductase</fullName>
    </submittedName>
</protein>
<dbReference type="Pfam" id="PF22725">
    <property type="entry name" value="GFO_IDH_MocA_C3"/>
    <property type="match status" value="1"/>
</dbReference>
<dbReference type="EMBL" id="CP136920">
    <property type="protein sequence ID" value="WOO42188.1"/>
    <property type="molecule type" value="Genomic_DNA"/>
</dbReference>
<dbReference type="KEGG" id="puo:RZN69_03740"/>
<dbReference type="Proteomes" id="UP001304300">
    <property type="component" value="Chromosome"/>
</dbReference>
<name>A0AAQ3QSA3_9BACT</name>
<dbReference type="RefSeq" id="WP_317834673.1">
    <property type="nucleotide sequence ID" value="NZ_CP136920.1"/>
</dbReference>
<dbReference type="PANTHER" id="PTHR43249">
    <property type="entry name" value="UDP-N-ACETYL-2-AMINO-2-DEOXY-D-GLUCURONATE OXIDASE"/>
    <property type="match status" value="1"/>
</dbReference>
<dbReference type="Gene3D" id="3.30.360.10">
    <property type="entry name" value="Dihydrodipicolinate Reductase, domain 2"/>
    <property type="match status" value="1"/>
</dbReference>
<accession>A0AAQ3QSA3</accession>
<feature type="compositionally biased region" description="Polar residues" evidence="1">
    <location>
        <begin position="354"/>
        <end position="372"/>
    </location>
</feature>
<reference evidence="4 5" key="1">
    <citation type="submission" date="2023-10" db="EMBL/GenBank/DDBJ databases">
        <title>Rubellicoccus peritrichatus gen. nov., sp. nov., isolated from an algae of coral reef tank.</title>
        <authorList>
            <person name="Luo J."/>
        </authorList>
    </citation>
    <scope>NUCLEOTIDE SEQUENCE [LARGE SCALE GENOMIC DNA]</scope>
    <source>
        <strain evidence="4 5">CR14</strain>
    </source>
</reference>
<evidence type="ECO:0000259" key="2">
    <source>
        <dbReference type="Pfam" id="PF01408"/>
    </source>
</evidence>
<dbReference type="GO" id="GO:0000166">
    <property type="term" value="F:nucleotide binding"/>
    <property type="evidence" value="ECO:0007669"/>
    <property type="project" value="InterPro"/>
</dbReference>
<sequence length="372" mass="40595">MDKIRYGLIGAGQIAYSASKQINDCPASEAYGATDFNAERLQKLCTEREIPNSYETTEALLADKNIDAVYIAVPNKFHASLAIQALEAGKHVILEKPFAMNAAEAQEVATAAEKSGKLFTLGMNQRFTEKHQKIVALAREGIFGEIYHAKAFWNRRAGIPSIGTWFGKKELAGGGCLNDIGVHFLDLCLYALNRFDAVSVYGATYTKFGNRGLGDGNWGISDKTETVFDVEDFASAIIRFEDGLTVTLDASWACHQETSSREGVHLFGTEAGADVAAAKVFRDDPIREDYDVIDNVKAEIKYPHCSRFDNLTNAILGKEELCVTLPQAIAVQKILDAIQQSSISGHEVFIDQDAPSSSAQETSSQILNPVNP</sequence>
<keyword evidence="5" id="KW-1185">Reference proteome</keyword>
<dbReference type="SUPFAM" id="SSF51735">
    <property type="entry name" value="NAD(P)-binding Rossmann-fold domains"/>
    <property type="match status" value="1"/>
</dbReference>
<evidence type="ECO:0000256" key="1">
    <source>
        <dbReference type="SAM" id="MobiDB-lite"/>
    </source>
</evidence>
<dbReference type="SUPFAM" id="SSF55347">
    <property type="entry name" value="Glyceraldehyde-3-phosphate dehydrogenase-like, C-terminal domain"/>
    <property type="match status" value="1"/>
</dbReference>
<evidence type="ECO:0000313" key="5">
    <source>
        <dbReference type="Proteomes" id="UP001304300"/>
    </source>
</evidence>